<sequence>MHKHLACGIFILAIYCKLQHRCMILASPWGVQIHHQLSKIKANVVNLTREADNYIETLNQTMGNITSWSFADENDYRRTSEAPNGLYPVKAKLQNVTCEPPFHDYKEMSAEVQMINYFLKLKNGIYCPFALSLNLTLFQSWQKKFRKMNVTFDLNNRHQLRARAPQWKEAPKGKDIRIYQEHCNFTAKAYFDGYFIYQTAGNRSNETQYHTVNVTRLHNEPKGLLNEGTGYSM</sequence>
<feature type="signal peptide" evidence="1">
    <location>
        <begin position="1"/>
        <end position="21"/>
    </location>
</feature>
<accession>F0JAA2</accession>
<organism evidence="2">
    <name type="scientific">Amblyomma variegatum</name>
    <name type="common">Tropical bont tick</name>
    <dbReference type="NCBI Taxonomy" id="34610"/>
    <lineage>
        <taxon>Eukaryota</taxon>
        <taxon>Metazoa</taxon>
        <taxon>Ecdysozoa</taxon>
        <taxon>Arthropoda</taxon>
        <taxon>Chelicerata</taxon>
        <taxon>Arachnida</taxon>
        <taxon>Acari</taxon>
        <taxon>Parasitiformes</taxon>
        <taxon>Ixodida</taxon>
        <taxon>Ixodoidea</taxon>
        <taxon>Ixodidae</taxon>
        <taxon>Amblyomminae</taxon>
        <taxon>Amblyomma</taxon>
    </lineage>
</organism>
<protein>
    <submittedName>
        <fullName evidence="2">Dermacentor immunosuppressant protein p36-like protein</fullName>
    </submittedName>
</protein>
<name>F0JAA2_AMBVA</name>
<reference evidence="2" key="1">
    <citation type="journal article" date="2011" name="BMC Genomics">
        <title>A further insight into the sialome of the tropical bont tick, Amblyomma variegatum.</title>
        <authorList>
            <person name="Ribeiro J.M."/>
            <person name="Anderson J.M."/>
            <person name="Manoukis N.C."/>
            <person name="Meng Z."/>
            <person name="Francishetti I.M."/>
        </authorList>
    </citation>
    <scope>NUCLEOTIDE SEQUENCE</scope>
    <source>
        <strain evidence="2">Amb_var-955</strain>
        <tissue evidence="2">Salivary gland</tissue>
    </source>
</reference>
<proteinExistence type="evidence at transcript level"/>
<dbReference type="AlphaFoldDB" id="F0JAA2"/>
<feature type="chain" id="PRO_5003251652" evidence="1">
    <location>
        <begin position="22"/>
        <end position="233"/>
    </location>
</feature>
<evidence type="ECO:0000313" key="2">
    <source>
        <dbReference type="EMBL" id="DAA34748.1"/>
    </source>
</evidence>
<keyword evidence="1" id="KW-0732">Signal</keyword>
<evidence type="ECO:0000256" key="1">
    <source>
        <dbReference type="SAM" id="SignalP"/>
    </source>
</evidence>
<dbReference type="EMBL" id="BK007803">
    <property type="protein sequence ID" value="DAA34748.1"/>
    <property type="molecule type" value="mRNA"/>
</dbReference>